<organism evidence="3 4">
    <name type="scientific">Persephonella hydrogeniphila</name>
    <dbReference type="NCBI Taxonomy" id="198703"/>
    <lineage>
        <taxon>Bacteria</taxon>
        <taxon>Pseudomonadati</taxon>
        <taxon>Aquificota</taxon>
        <taxon>Aquificia</taxon>
        <taxon>Aquificales</taxon>
        <taxon>Hydrogenothermaceae</taxon>
        <taxon>Persephonella</taxon>
    </lineage>
</organism>
<feature type="coiled-coil region" evidence="1">
    <location>
        <begin position="27"/>
        <end position="54"/>
    </location>
</feature>
<keyword evidence="2" id="KW-0812">Transmembrane</keyword>
<keyword evidence="2" id="KW-1133">Transmembrane helix</keyword>
<dbReference type="Pfam" id="PF11351">
    <property type="entry name" value="GTA_holin_3TM"/>
    <property type="match status" value="1"/>
</dbReference>
<evidence type="ECO:0000313" key="3">
    <source>
        <dbReference type="EMBL" id="SNZ11895.1"/>
    </source>
</evidence>
<protein>
    <submittedName>
        <fullName evidence="3">Holin of 3TMs, for gene-transfer release</fullName>
    </submittedName>
</protein>
<name>A0A285NQZ1_9AQUI</name>
<evidence type="ECO:0000313" key="4">
    <source>
        <dbReference type="Proteomes" id="UP000219036"/>
    </source>
</evidence>
<gene>
    <name evidence="3" type="ORF">SAMN06265182_2132</name>
</gene>
<keyword evidence="4" id="KW-1185">Reference proteome</keyword>
<dbReference type="OrthoDB" id="7061630at2"/>
<evidence type="ECO:0000256" key="1">
    <source>
        <dbReference type="SAM" id="Coils"/>
    </source>
</evidence>
<keyword evidence="1" id="KW-0175">Coiled coil</keyword>
<evidence type="ECO:0000256" key="2">
    <source>
        <dbReference type="SAM" id="Phobius"/>
    </source>
</evidence>
<keyword evidence="2" id="KW-0472">Membrane</keyword>
<dbReference type="Proteomes" id="UP000219036">
    <property type="component" value="Unassembled WGS sequence"/>
</dbReference>
<sequence>MGILDFLGGNVIEAVKDIADEFITTDEERLQYQIEKEKLRLKEKQIEANLLEKVHETNIAEAKTGNLFIAGWRPFIGWTGGIALFYHFVLAPFLHSFFNAFGVDFTLPTLDMGLLIQLILTMLGMAGLRTFEKYKGIQHRH</sequence>
<dbReference type="AlphaFoldDB" id="A0A285NQZ1"/>
<dbReference type="InterPro" id="IPR021497">
    <property type="entry name" value="GTA_holin_3TM"/>
</dbReference>
<feature type="transmembrane region" description="Helical" evidence="2">
    <location>
        <begin position="114"/>
        <end position="131"/>
    </location>
</feature>
<dbReference type="RefSeq" id="WP_097001264.1">
    <property type="nucleotide sequence ID" value="NZ_OBEI01000018.1"/>
</dbReference>
<proteinExistence type="predicted"/>
<feature type="transmembrane region" description="Helical" evidence="2">
    <location>
        <begin position="75"/>
        <end position="94"/>
    </location>
</feature>
<reference evidence="4" key="1">
    <citation type="submission" date="2017-09" db="EMBL/GenBank/DDBJ databases">
        <authorList>
            <person name="Varghese N."/>
            <person name="Submissions S."/>
        </authorList>
    </citation>
    <scope>NUCLEOTIDE SEQUENCE [LARGE SCALE GENOMIC DNA]</scope>
    <source>
        <strain evidence="4">DSM 15103</strain>
    </source>
</reference>
<dbReference type="EMBL" id="OBEI01000018">
    <property type="protein sequence ID" value="SNZ11895.1"/>
    <property type="molecule type" value="Genomic_DNA"/>
</dbReference>
<accession>A0A285NQZ1</accession>